<feature type="binding site" evidence="8">
    <location>
        <position position="350"/>
    </location>
    <ligand>
        <name>Mn(2+)</name>
        <dbReference type="ChEBI" id="CHEBI:29035"/>
        <label>1</label>
    </ligand>
</feature>
<dbReference type="RefSeq" id="WP_378616460.1">
    <property type="nucleotide sequence ID" value="NZ_JBHSAX010000033.1"/>
</dbReference>
<keyword evidence="11" id="KW-1185">Reference proteome</keyword>
<feature type="binding site" evidence="8">
    <location>
        <position position="273"/>
    </location>
    <ligand>
        <name>Mn(2+)</name>
        <dbReference type="ChEBI" id="CHEBI:29035"/>
        <label>1</label>
    </ligand>
</feature>
<evidence type="ECO:0000256" key="1">
    <source>
        <dbReference type="ARBA" id="ARBA00000135"/>
    </source>
</evidence>
<name>A0ABV8E1P7_9NOCA</name>
<comment type="function">
    <text evidence="7 8">Presumably involved in the processing and regular turnover of intracellular proteins. Catalyzes the removal of unsubstituted N-terminal amino acids from various peptides.</text>
</comment>
<protein>
    <recommendedName>
        <fullName evidence="8">Probable cytosol aminopeptidase</fullName>
        <ecNumber evidence="8">3.4.11.1</ecNumber>
    </recommendedName>
    <alternativeName>
        <fullName evidence="8">Leucine aminopeptidase</fullName>
        <shortName evidence="8">LAP</shortName>
        <ecNumber evidence="8">3.4.11.10</ecNumber>
    </alternativeName>
    <alternativeName>
        <fullName evidence="8">Leucyl aminopeptidase</fullName>
    </alternativeName>
</protein>
<accession>A0ABV8E1P7</accession>
<evidence type="ECO:0000256" key="2">
    <source>
        <dbReference type="ARBA" id="ARBA00000967"/>
    </source>
</evidence>
<evidence type="ECO:0000256" key="3">
    <source>
        <dbReference type="ARBA" id="ARBA00009528"/>
    </source>
</evidence>
<keyword evidence="8" id="KW-0479">Metal-binding</keyword>
<evidence type="ECO:0000313" key="11">
    <source>
        <dbReference type="Proteomes" id="UP001595696"/>
    </source>
</evidence>
<dbReference type="Gene3D" id="3.40.220.10">
    <property type="entry name" value="Leucine Aminopeptidase, subunit E, domain 1"/>
    <property type="match status" value="1"/>
</dbReference>
<dbReference type="HAMAP" id="MF_00181">
    <property type="entry name" value="Cytosol_peptidase_M17"/>
    <property type="match status" value="1"/>
</dbReference>
<dbReference type="PRINTS" id="PR00481">
    <property type="entry name" value="LAMNOPPTDASE"/>
</dbReference>
<dbReference type="EMBL" id="JBHSAX010000033">
    <property type="protein sequence ID" value="MFC3966063.1"/>
    <property type="molecule type" value="Genomic_DNA"/>
</dbReference>
<feature type="binding site" evidence="8">
    <location>
        <position position="291"/>
    </location>
    <ligand>
        <name>Mn(2+)</name>
        <dbReference type="ChEBI" id="CHEBI:29035"/>
        <label>2</label>
    </ligand>
</feature>
<keyword evidence="8" id="KW-0963">Cytoplasm</keyword>
<comment type="cofactor">
    <cofactor evidence="8">
        <name>Mn(2+)</name>
        <dbReference type="ChEBI" id="CHEBI:29035"/>
    </cofactor>
    <text evidence="8">Binds 2 manganese ions per subunit.</text>
</comment>
<comment type="catalytic activity">
    <reaction evidence="1 8">
        <text>Release of an N-terminal amino acid, Xaa-|-Yaa-, in which Xaa is preferably Leu, but may be other amino acids including Pro although not Arg or Lys, and Yaa may be Pro. Amino acid amides and methyl esters are also readily hydrolyzed, but rates on arylamides are exceedingly low.</text>
        <dbReference type="EC" id="3.4.11.1"/>
    </reaction>
</comment>
<feature type="active site" evidence="8">
    <location>
        <position position="354"/>
    </location>
</feature>
<evidence type="ECO:0000256" key="7">
    <source>
        <dbReference type="ARBA" id="ARBA00049972"/>
    </source>
</evidence>
<evidence type="ECO:0000313" key="10">
    <source>
        <dbReference type="EMBL" id="MFC3966063.1"/>
    </source>
</evidence>
<dbReference type="PANTHER" id="PTHR11963">
    <property type="entry name" value="LEUCINE AMINOPEPTIDASE-RELATED"/>
    <property type="match status" value="1"/>
</dbReference>
<dbReference type="PROSITE" id="PS00631">
    <property type="entry name" value="CYTOSOL_AP"/>
    <property type="match status" value="1"/>
</dbReference>
<dbReference type="PANTHER" id="PTHR11963:SF23">
    <property type="entry name" value="CYTOSOL AMINOPEPTIDASE"/>
    <property type="match status" value="1"/>
</dbReference>
<evidence type="ECO:0000256" key="5">
    <source>
        <dbReference type="ARBA" id="ARBA00022670"/>
    </source>
</evidence>
<dbReference type="NCBIfam" id="NF002073">
    <property type="entry name" value="PRK00913.1-2"/>
    <property type="match status" value="1"/>
</dbReference>
<comment type="caution">
    <text evidence="10">The sequence shown here is derived from an EMBL/GenBank/DDBJ whole genome shotgun (WGS) entry which is preliminary data.</text>
</comment>
<dbReference type="Proteomes" id="UP001595696">
    <property type="component" value="Unassembled WGS sequence"/>
</dbReference>
<dbReference type="GO" id="GO:0004177">
    <property type="term" value="F:aminopeptidase activity"/>
    <property type="evidence" value="ECO:0007669"/>
    <property type="project" value="UniProtKB-KW"/>
</dbReference>
<dbReference type="SUPFAM" id="SSF53187">
    <property type="entry name" value="Zn-dependent exopeptidases"/>
    <property type="match status" value="1"/>
</dbReference>
<dbReference type="EC" id="3.4.11.1" evidence="8"/>
<dbReference type="InterPro" id="IPR008283">
    <property type="entry name" value="Peptidase_M17_N"/>
</dbReference>
<sequence>MTAAADRPLGPELARTTALGPDTDVLVIGVTSSENGPAIVPDDLFADVLSAEQRATLLDQLGAVGAKGKAEELTRVPAPAGLDGITSVLAVGLGSAEKLDAEQIRRSAGVAARALSGTEQIASTLSGLDLGAAAEGFYLGAYTFTPYRSAKTAPKPDEGPVARVELLVPDPDFGAEALFRAQLVAEAVATARDFVNTPPSHLFPAEFADRAALLAEAAGLTVEVLDEQALEAGGYGGVIGVGKGSSRPPRLVRISYEGGPRRVALIGKGITFDTGGISIKPAANMDAMTSDMGGAAAVIATTLLAARLSLPITVIATVPMAENMPSATAQRPGDVLTQYGGTTVEVLNTDAEGRLILADAIVRAGEDDPEFLIDVATLTGAQMVALGTRTPGVMGTEEFRDRVAGISRSVGENGWAMPLPSELRADLNSKVADIANVAGHRWGGMLSAALFLKEFVPEGVQWAHIDIAGPAYNTGGAFGYVGKGGTGVPVRTLIAVLEEIAAEPVTE</sequence>
<keyword evidence="5 8" id="KW-0645">Protease</keyword>
<dbReference type="InterPro" id="IPR023042">
    <property type="entry name" value="Peptidase_M17_leu_NH2_pept"/>
</dbReference>
<comment type="catalytic activity">
    <reaction evidence="2 8">
        <text>Release of an N-terminal amino acid, preferentially leucine, but not glutamic or aspartic acids.</text>
        <dbReference type="EC" id="3.4.11.10"/>
    </reaction>
</comment>
<dbReference type="Pfam" id="PF02789">
    <property type="entry name" value="Peptidase_M17_N"/>
    <property type="match status" value="1"/>
</dbReference>
<evidence type="ECO:0000256" key="8">
    <source>
        <dbReference type="HAMAP-Rule" id="MF_00181"/>
    </source>
</evidence>
<feature type="active site" evidence="8">
    <location>
        <position position="280"/>
    </location>
</feature>
<feature type="binding site" evidence="8">
    <location>
        <position position="352"/>
    </location>
    <ligand>
        <name>Mn(2+)</name>
        <dbReference type="ChEBI" id="CHEBI:29035"/>
        <label>2</label>
    </ligand>
</feature>
<dbReference type="CDD" id="cd00433">
    <property type="entry name" value="Peptidase_M17"/>
    <property type="match status" value="1"/>
</dbReference>
<keyword evidence="6 8" id="KW-0378">Hydrolase</keyword>
<gene>
    <name evidence="8" type="primary">pepA</name>
    <name evidence="10" type="ORF">ACFO0B_29075</name>
</gene>
<dbReference type="InterPro" id="IPR043472">
    <property type="entry name" value="Macro_dom-like"/>
</dbReference>
<dbReference type="SUPFAM" id="SSF52949">
    <property type="entry name" value="Macro domain-like"/>
    <property type="match status" value="1"/>
</dbReference>
<comment type="similarity">
    <text evidence="3 8">Belongs to the peptidase M17 family.</text>
</comment>
<feature type="binding site" evidence="8">
    <location>
        <position position="268"/>
    </location>
    <ligand>
        <name>Mn(2+)</name>
        <dbReference type="ChEBI" id="CHEBI:29035"/>
        <label>2</label>
    </ligand>
</feature>
<dbReference type="Pfam" id="PF00883">
    <property type="entry name" value="Peptidase_M17"/>
    <property type="match status" value="1"/>
</dbReference>
<keyword evidence="8" id="KW-0464">Manganese</keyword>
<evidence type="ECO:0000259" key="9">
    <source>
        <dbReference type="PROSITE" id="PS00631"/>
    </source>
</evidence>
<dbReference type="EC" id="3.4.11.10" evidence="8"/>
<evidence type="ECO:0000256" key="4">
    <source>
        <dbReference type="ARBA" id="ARBA00022438"/>
    </source>
</evidence>
<feature type="binding site" evidence="8">
    <location>
        <position position="273"/>
    </location>
    <ligand>
        <name>Mn(2+)</name>
        <dbReference type="ChEBI" id="CHEBI:29035"/>
        <label>2</label>
    </ligand>
</feature>
<proteinExistence type="inferred from homology"/>
<comment type="subcellular location">
    <subcellularLocation>
        <location evidence="8">Cytoplasm</location>
    </subcellularLocation>
</comment>
<feature type="binding site" evidence="8">
    <location>
        <position position="352"/>
    </location>
    <ligand>
        <name>Mn(2+)</name>
        <dbReference type="ChEBI" id="CHEBI:29035"/>
        <label>1</label>
    </ligand>
</feature>
<organism evidence="10 11">
    <name type="scientific">Nocardia jiangsuensis</name>
    <dbReference type="NCBI Taxonomy" id="1691563"/>
    <lineage>
        <taxon>Bacteria</taxon>
        <taxon>Bacillati</taxon>
        <taxon>Actinomycetota</taxon>
        <taxon>Actinomycetes</taxon>
        <taxon>Mycobacteriales</taxon>
        <taxon>Nocardiaceae</taxon>
        <taxon>Nocardia</taxon>
    </lineage>
</organism>
<reference evidence="11" key="1">
    <citation type="journal article" date="2019" name="Int. J. Syst. Evol. Microbiol.">
        <title>The Global Catalogue of Microorganisms (GCM) 10K type strain sequencing project: providing services to taxonomists for standard genome sequencing and annotation.</title>
        <authorList>
            <consortium name="The Broad Institute Genomics Platform"/>
            <consortium name="The Broad Institute Genome Sequencing Center for Infectious Disease"/>
            <person name="Wu L."/>
            <person name="Ma J."/>
        </authorList>
    </citation>
    <scope>NUCLEOTIDE SEQUENCE [LARGE SCALE GENOMIC DNA]</scope>
    <source>
        <strain evidence="11">CGMCC 4.7330</strain>
    </source>
</reference>
<keyword evidence="4 8" id="KW-0031">Aminopeptidase</keyword>
<dbReference type="InterPro" id="IPR000819">
    <property type="entry name" value="Peptidase_M17_C"/>
</dbReference>
<evidence type="ECO:0000256" key="6">
    <source>
        <dbReference type="ARBA" id="ARBA00022801"/>
    </source>
</evidence>
<feature type="domain" description="Cytosol aminopeptidase" evidence="9">
    <location>
        <begin position="348"/>
        <end position="355"/>
    </location>
</feature>
<dbReference type="Gene3D" id="3.40.630.10">
    <property type="entry name" value="Zn peptidases"/>
    <property type="match status" value="1"/>
</dbReference>
<dbReference type="InterPro" id="IPR011356">
    <property type="entry name" value="Leucine_aapep/pepB"/>
</dbReference>